<evidence type="ECO:0000313" key="2">
    <source>
        <dbReference type="EMBL" id="RQM14858.1"/>
    </source>
</evidence>
<dbReference type="VEuPathDB" id="FungiDB:DD237_005109"/>
<dbReference type="EMBL" id="QKXF01000182">
    <property type="protein sequence ID" value="RQM14858.1"/>
    <property type="molecule type" value="Genomic_DNA"/>
</dbReference>
<evidence type="ECO:0000313" key="4">
    <source>
        <dbReference type="Proteomes" id="UP000286097"/>
    </source>
</evidence>
<gene>
    <name evidence="2" type="ORF">DD237_005109</name>
    <name evidence="1" type="ORF">DD238_004477</name>
</gene>
<name>A0A3M6VJ35_9STRA</name>
<dbReference type="EMBL" id="QLLG01000192">
    <property type="protein sequence ID" value="RMX66679.1"/>
    <property type="molecule type" value="Genomic_DNA"/>
</dbReference>
<evidence type="ECO:0000313" key="1">
    <source>
        <dbReference type="EMBL" id="RMX66679.1"/>
    </source>
</evidence>
<accession>A0A3M6VJ35</accession>
<comment type="caution">
    <text evidence="1">The sequence shown here is derived from an EMBL/GenBank/DDBJ whole genome shotgun (WGS) entry which is preliminary data.</text>
</comment>
<sequence>MTELLKVHTVDIAQFQIKMNPLNMLEDKILQCKLVLHLNMVAEDTCAGTLCRSLLNVISHYMH</sequence>
<keyword evidence="3" id="KW-1185">Reference proteome</keyword>
<reference evidence="3 4" key="1">
    <citation type="submission" date="2018-06" db="EMBL/GenBank/DDBJ databases">
        <title>Comparative genomics of downy mildews reveals potential adaptations to biotrophy.</title>
        <authorList>
            <person name="Fletcher K."/>
            <person name="Klosterman S.J."/>
            <person name="Derevnina L."/>
            <person name="Martin F."/>
            <person name="Koike S."/>
            <person name="Reyes Chin-Wo S."/>
            <person name="Mou B."/>
            <person name="Michelmore R."/>
        </authorList>
    </citation>
    <scope>NUCLEOTIDE SEQUENCE [LARGE SCALE GENOMIC DNA]</scope>
    <source>
        <strain evidence="2 4">R13</strain>
        <strain evidence="1 3">R14</strain>
    </source>
</reference>
<dbReference type="AlphaFoldDB" id="A0A3M6VJ35"/>
<evidence type="ECO:0000313" key="3">
    <source>
        <dbReference type="Proteomes" id="UP000282087"/>
    </source>
</evidence>
<protein>
    <submittedName>
        <fullName evidence="1">Uncharacterized protein</fullName>
    </submittedName>
</protein>
<dbReference type="Proteomes" id="UP000286097">
    <property type="component" value="Unassembled WGS sequence"/>
</dbReference>
<proteinExistence type="predicted"/>
<dbReference type="Proteomes" id="UP000282087">
    <property type="component" value="Unassembled WGS sequence"/>
</dbReference>
<organism evidence="1 3">
    <name type="scientific">Peronospora effusa</name>
    <dbReference type="NCBI Taxonomy" id="542832"/>
    <lineage>
        <taxon>Eukaryota</taxon>
        <taxon>Sar</taxon>
        <taxon>Stramenopiles</taxon>
        <taxon>Oomycota</taxon>
        <taxon>Peronosporomycetes</taxon>
        <taxon>Peronosporales</taxon>
        <taxon>Peronosporaceae</taxon>
        <taxon>Peronospora</taxon>
    </lineage>
</organism>